<keyword evidence="1" id="KW-0812">Transmembrane</keyword>
<organism evidence="2 3">
    <name type="scientific">Rhizopogon vinicolor AM-OR11-026</name>
    <dbReference type="NCBI Taxonomy" id="1314800"/>
    <lineage>
        <taxon>Eukaryota</taxon>
        <taxon>Fungi</taxon>
        <taxon>Dikarya</taxon>
        <taxon>Basidiomycota</taxon>
        <taxon>Agaricomycotina</taxon>
        <taxon>Agaricomycetes</taxon>
        <taxon>Agaricomycetidae</taxon>
        <taxon>Boletales</taxon>
        <taxon>Suillineae</taxon>
        <taxon>Rhizopogonaceae</taxon>
        <taxon>Rhizopogon</taxon>
    </lineage>
</organism>
<evidence type="ECO:0000256" key="1">
    <source>
        <dbReference type="SAM" id="Phobius"/>
    </source>
</evidence>
<accession>A0A1B7MGJ2</accession>
<feature type="transmembrane region" description="Helical" evidence="1">
    <location>
        <begin position="14"/>
        <end position="32"/>
    </location>
</feature>
<sequence>ITATQIDDESKGNIISKGLIILHVVFSLFQLISRAAYHISTTLLETLALHS</sequence>
<name>A0A1B7MGJ2_9AGAM</name>
<proteinExistence type="predicted"/>
<keyword evidence="1" id="KW-1133">Transmembrane helix</keyword>
<dbReference type="OrthoDB" id="9451547at2759"/>
<gene>
    <name evidence="2" type="ORF">K503DRAFT_703284</name>
</gene>
<dbReference type="Proteomes" id="UP000092154">
    <property type="component" value="Unassembled WGS sequence"/>
</dbReference>
<dbReference type="InParanoid" id="A0A1B7MGJ2"/>
<keyword evidence="3" id="KW-1185">Reference proteome</keyword>
<evidence type="ECO:0000313" key="2">
    <source>
        <dbReference type="EMBL" id="OAX31708.1"/>
    </source>
</evidence>
<feature type="non-terminal residue" evidence="2">
    <location>
        <position position="1"/>
    </location>
</feature>
<dbReference type="EMBL" id="KV449279">
    <property type="protein sequence ID" value="OAX31708.1"/>
    <property type="molecule type" value="Genomic_DNA"/>
</dbReference>
<dbReference type="AlphaFoldDB" id="A0A1B7MGJ2"/>
<evidence type="ECO:0000313" key="3">
    <source>
        <dbReference type="Proteomes" id="UP000092154"/>
    </source>
</evidence>
<reference evidence="2 3" key="1">
    <citation type="submission" date="2016-06" db="EMBL/GenBank/DDBJ databases">
        <title>Comparative genomics of the ectomycorrhizal sister species Rhizopogon vinicolor and Rhizopogon vesiculosus (Basidiomycota: Boletales) reveals a divergence of the mating type B locus.</title>
        <authorList>
            <consortium name="DOE Joint Genome Institute"/>
            <person name="Mujic A.B."/>
            <person name="Kuo A."/>
            <person name="Tritt A."/>
            <person name="Lipzen A."/>
            <person name="Chen C."/>
            <person name="Johnson J."/>
            <person name="Sharma A."/>
            <person name="Barry K."/>
            <person name="Grigoriev I.V."/>
            <person name="Spatafora J.W."/>
        </authorList>
    </citation>
    <scope>NUCLEOTIDE SEQUENCE [LARGE SCALE GENOMIC DNA]</scope>
    <source>
        <strain evidence="2 3">AM-OR11-026</strain>
    </source>
</reference>
<protein>
    <submittedName>
        <fullName evidence="2">Uncharacterized protein</fullName>
    </submittedName>
</protein>
<keyword evidence="1" id="KW-0472">Membrane</keyword>